<dbReference type="EMBL" id="BMAV01007464">
    <property type="protein sequence ID" value="GFY50411.1"/>
    <property type="molecule type" value="Genomic_DNA"/>
</dbReference>
<keyword evidence="2" id="KW-1185">Reference proteome</keyword>
<dbReference type="AlphaFoldDB" id="A0A8X6XEN7"/>
<protein>
    <recommendedName>
        <fullName evidence="3">Transposase</fullName>
    </recommendedName>
</protein>
<name>A0A8X6XEN7_9ARAC</name>
<sequence>MLPVGGDKCLSCKAVYNWVKKFSQGRSKIVDKDRSCCRVLIATKSIRQQEGKLILADRRVPVDSIITAVGYSPSLAYSIIHDRRVPIDSITTAVGYSPS</sequence>
<evidence type="ECO:0008006" key="3">
    <source>
        <dbReference type="Google" id="ProtNLM"/>
    </source>
</evidence>
<reference evidence="1" key="1">
    <citation type="submission" date="2020-08" db="EMBL/GenBank/DDBJ databases">
        <title>Multicomponent nature underlies the extraordinary mechanical properties of spider dragline silk.</title>
        <authorList>
            <person name="Kono N."/>
            <person name="Nakamura H."/>
            <person name="Mori M."/>
            <person name="Yoshida Y."/>
            <person name="Ohtoshi R."/>
            <person name="Malay A.D."/>
            <person name="Moran D.A.P."/>
            <person name="Tomita M."/>
            <person name="Numata K."/>
            <person name="Arakawa K."/>
        </authorList>
    </citation>
    <scope>NUCLEOTIDE SEQUENCE</scope>
</reference>
<evidence type="ECO:0000313" key="1">
    <source>
        <dbReference type="EMBL" id="GFY50411.1"/>
    </source>
</evidence>
<dbReference type="Proteomes" id="UP000886998">
    <property type="component" value="Unassembled WGS sequence"/>
</dbReference>
<evidence type="ECO:0000313" key="2">
    <source>
        <dbReference type="Proteomes" id="UP000886998"/>
    </source>
</evidence>
<dbReference type="OrthoDB" id="8189655at2759"/>
<comment type="caution">
    <text evidence="1">The sequence shown here is derived from an EMBL/GenBank/DDBJ whole genome shotgun (WGS) entry which is preliminary data.</text>
</comment>
<proteinExistence type="predicted"/>
<organism evidence="1 2">
    <name type="scientific">Trichonephila inaurata madagascariensis</name>
    <dbReference type="NCBI Taxonomy" id="2747483"/>
    <lineage>
        <taxon>Eukaryota</taxon>
        <taxon>Metazoa</taxon>
        <taxon>Ecdysozoa</taxon>
        <taxon>Arthropoda</taxon>
        <taxon>Chelicerata</taxon>
        <taxon>Arachnida</taxon>
        <taxon>Araneae</taxon>
        <taxon>Araneomorphae</taxon>
        <taxon>Entelegynae</taxon>
        <taxon>Araneoidea</taxon>
        <taxon>Nephilidae</taxon>
        <taxon>Trichonephila</taxon>
        <taxon>Trichonephila inaurata</taxon>
    </lineage>
</organism>
<gene>
    <name evidence="1" type="ORF">TNIN_16461</name>
</gene>
<accession>A0A8X6XEN7</accession>